<accession>A0A1M6U712</accession>
<proteinExistence type="inferred from homology"/>
<evidence type="ECO:0000313" key="10">
    <source>
        <dbReference type="EMBL" id="SHK65042.1"/>
    </source>
</evidence>
<evidence type="ECO:0000313" key="11">
    <source>
        <dbReference type="Proteomes" id="UP000184452"/>
    </source>
</evidence>
<keyword evidence="3" id="KW-1003">Cell membrane</keyword>
<evidence type="ECO:0000256" key="1">
    <source>
        <dbReference type="ARBA" id="ARBA00004651"/>
    </source>
</evidence>
<feature type="transmembrane region" description="Helical" evidence="9">
    <location>
        <begin position="229"/>
        <end position="257"/>
    </location>
</feature>
<name>A0A1M6U712_9ACTN</name>
<evidence type="ECO:0000256" key="2">
    <source>
        <dbReference type="ARBA" id="ARBA00022448"/>
    </source>
</evidence>
<keyword evidence="7 9" id="KW-0472">Membrane</keyword>
<dbReference type="InterPro" id="IPR052157">
    <property type="entry name" value="BCAA_transport_permease"/>
</dbReference>
<feature type="transmembrane region" description="Helical" evidence="9">
    <location>
        <begin position="101"/>
        <end position="119"/>
    </location>
</feature>
<dbReference type="RefSeq" id="WP_073383542.1">
    <property type="nucleotide sequence ID" value="NZ_FQZK01000026.1"/>
</dbReference>
<keyword evidence="5" id="KW-0029">Amino-acid transport</keyword>
<dbReference type="GO" id="GO:0006865">
    <property type="term" value="P:amino acid transport"/>
    <property type="evidence" value="ECO:0007669"/>
    <property type="project" value="UniProtKB-KW"/>
</dbReference>
<protein>
    <submittedName>
        <fullName evidence="10">Amino acid/amide ABC transporter membrane protein 1, HAAT family</fullName>
    </submittedName>
</protein>
<feature type="transmembrane region" description="Helical" evidence="9">
    <location>
        <begin position="65"/>
        <end position="89"/>
    </location>
</feature>
<dbReference type="InterPro" id="IPR001851">
    <property type="entry name" value="ABC_transp_permease"/>
</dbReference>
<dbReference type="PANTHER" id="PTHR11795">
    <property type="entry name" value="BRANCHED-CHAIN AMINO ACID TRANSPORT SYSTEM PERMEASE PROTEIN LIVH"/>
    <property type="match status" value="1"/>
</dbReference>
<evidence type="ECO:0000256" key="3">
    <source>
        <dbReference type="ARBA" id="ARBA00022475"/>
    </source>
</evidence>
<dbReference type="PANTHER" id="PTHR11795:SF442">
    <property type="entry name" value="ABC TRANSPORTER ATP-BINDING PROTEIN"/>
    <property type="match status" value="1"/>
</dbReference>
<feature type="transmembrane region" description="Helical" evidence="9">
    <location>
        <begin position="148"/>
        <end position="165"/>
    </location>
</feature>
<feature type="transmembrane region" description="Helical" evidence="9">
    <location>
        <begin position="34"/>
        <end position="53"/>
    </location>
</feature>
<keyword evidence="6 9" id="KW-1133">Transmembrane helix</keyword>
<dbReference type="EMBL" id="FQZK01000026">
    <property type="protein sequence ID" value="SHK65042.1"/>
    <property type="molecule type" value="Genomic_DNA"/>
</dbReference>
<evidence type="ECO:0000256" key="8">
    <source>
        <dbReference type="ARBA" id="ARBA00037998"/>
    </source>
</evidence>
<reference evidence="10 11" key="1">
    <citation type="submission" date="2016-11" db="EMBL/GenBank/DDBJ databases">
        <authorList>
            <person name="Jaros S."/>
            <person name="Januszkiewicz K."/>
            <person name="Wedrychowicz H."/>
        </authorList>
    </citation>
    <scope>NUCLEOTIDE SEQUENCE [LARGE SCALE GENOMIC DNA]</scope>
    <source>
        <strain evidence="10 11">CGMCC 4.5723</strain>
    </source>
</reference>
<gene>
    <name evidence="10" type="ORF">SAMN05421803_12654</name>
</gene>
<dbReference type="Proteomes" id="UP000184452">
    <property type="component" value="Unassembled WGS sequence"/>
</dbReference>
<feature type="transmembrane region" description="Helical" evidence="9">
    <location>
        <begin position="6"/>
        <end position="27"/>
    </location>
</feature>
<dbReference type="Pfam" id="PF02653">
    <property type="entry name" value="BPD_transp_2"/>
    <property type="match status" value="1"/>
</dbReference>
<comment type="subcellular location">
    <subcellularLocation>
        <location evidence="1">Cell membrane</location>
        <topology evidence="1">Multi-pass membrane protein</topology>
    </subcellularLocation>
</comment>
<sequence length="299" mass="30818">MSTVVLLIVTGLGLGALYFLIASGLSLIFGLMDVLNFAHGAFLALGAYGTWWAASFLPGAGPDGIGFLLALAFGVAAGTLAATLVELCVIRPLYGRHREQILATVGLSLATPALLQAVWGADPLTFPKPQLVRGTVEVLGASIPRDRLLLILAAAALFTALWLFNSRTRYGLIVRAGVQDRAMVTALGIDVRRSFTLVFAIGGAAAALAGALGGLYYGVVTPTQGMSLLIFAFIVVVIGGTTSLTGCAIASVTVALVQQFANYYTVAGLGDIAVVIVLALVLLTRQGGLAAKKSAERVA</sequence>
<evidence type="ECO:0000256" key="9">
    <source>
        <dbReference type="SAM" id="Phobius"/>
    </source>
</evidence>
<comment type="similarity">
    <text evidence="8">Belongs to the binding-protein-dependent transport system permease family. LivHM subfamily.</text>
</comment>
<dbReference type="STRING" id="758803.SAMN05421803_12654"/>
<evidence type="ECO:0000256" key="4">
    <source>
        <dbReference type="ARBA" id="ARBA00022692"/>
    </source>
</evidence>
<keyword evidence="4 9" id="KW-0812">Transmembrane</keyword>
<organism evidence="10 11">
    <name type="scientific">Nocardiopsis flavescens</name>
    <dbReference type="NCBI Taxonomy" id="758803"/>
    <lineage>
        <taxon>Bacteria</taxon>
        <taxon>Bacillati</taxon>
        <taxon>Actinomycetota</taxon>
        <taxon>Actinomycetes</taxon>
        <taxon>Streptosporangiales</taxon>
        <taxon>Nocardiopsidaceae</taxon>
        <taxon>Nocardiopsis</taxon>
    </lineage>
</organism>
<keyword evidence="11" id="KW-1185">Reference proteome</keyword>
<evidence type="ECO:0000256" key="5">
    <source>
        <dbReference type="ARBA" id="ARBA00022970"/>
    </source>
</evidence>
<dbReference type="AlphaFoldDB" id="A0A1M6U712"/>
<evidence type="ECO:0000256" key="6">
    <source>
        <dbReference type="ARBA" id="ARBA00022989"/>
    </source>
</evidence>
<evidence type="ECO:0000256" key="7">
    <source>
        <dbReference type="ARBA" id="ARBA00023136"/>
    </source>
</evidence>
<dbReference type="GO" id="GO:0022857">
    <property type="term" value="F:transmembrane transporter activity"/>
    <property type="evidence" value="ECO:0007669"/>
    <property type="project" value="InterPro"/>
</dbReference>
<dbReference type="GO" id="GO:0005886">
    <property type="term" value="C:plasma membrane"/>
    <property type="evidence" value="ECO:0007669"/>
    <property type="project" value="UniProtKB-SubCell"/>
</dbReference>
<dbReference type="CDD" id="cd06582">
    <property type="entry name" value="TM_PBP1_LivH_like"/>
    <property type="match status" value="1"/>
</dbReference>
<dbReference type="OrthoDB" id="9807115at2"/>
<feature type="transmembrane region" description="Helical" evidence="9">
    <location>
        <begin position="195"/>
        <end position="217"/>
    </location>
</feature>
<keyword evidence="2" id="KW-0813">Transport</keyword>
<feature type="transmembrane region" description="Helical" evidence="9">
    <location>
        <begin position="263"/>
        <end position="283"/>
    </location>
</feature>